<reference evidence="1" key="1">
    <citation type="submission" date="2024-02" db="EMBL/GenBank/DDBJ databases">
        <authorList>
            <consortium name="Clinical and Environmental Microbiology Branch: Whole genome sequencing antimicrobial resistance pathogens in the healthcare setting"/>
        </authorList>
    </citation>
    <scope>NUCLEOTIDE SEQUENCE</scope>
    <source>
        <strain evidence="1">2023KU-00017</strain>
    </source>
</reference>
<accession>A0AAI9HXE5</accession>
<gene>
    <name evidence="1" type="ORF">PN925_004249</name>
</gene>
<dbReference type="GO" id="GO:0016740">
    <property type="term" value="F:transferase activity"/>
    <property type="evidence" value="ECO:0007669"/>
    <property type="project" value="UniProtKB-KW"/>
</dbReference>
<evidence type="ECO:0000313" key="1">
    <source>
        <dbReference type="EMBL" id="EMO9458797.1"/>
    </source>
</evidence>
<keyword evidence="1" id="KW-0808">Transferase</keyword>
<feature type="non-terminal residue" evidence="1">
    <location>
        <position position="1"/>
    </location>
</feature>
<organism evidence="1">
    <name type="scientific">Morganella morganii</name>
    <name type="common">Proteus morganii</name>
    <dbReference type="NCBI Taxonomy" id="582"/>
    <lineage>
        <taxon>Bacteria</taxon>
        <taxon>Pseudomonadati</taxon>
        <taxon>Pseudomonadota</taxon>
        <taxon>Gammaproteobacteria</taxon>
        <taxon>Enterobacterales</taxon>
        <taxon>Morganellaceae</taxon>
        <taxon>Morganella</taxon>
    </lineage>
</organism>
<protein>
    <submittedName>
        <fullName evidence="1">Glycosyl transferase family 2</fullName>
    </submittedName>
</protein>
<dbReference type="AlphaFoldDB" id="A0AAI9HXE5"/>
<comment type="caution">
    <text evidence="1">The sequence shown here is derived from an EMBL/GenBank/DDBJ whole genome shotgun (WGS) entry which is preliminary data.</text>
</comment>
<sequence length="143" mass="17066">AFSIWKEQLRNIPHSPDDVNNMFPHTSLLFNANCDNYIIDNTNYIDNINVEKKGGYNIFYNFCILYLNMLDNLVKNNEITKNTFLYIKYNMFFKFIIPWYYKTIYTNQGFTFDPSNADENINKKYGPLSIPLIMVTLFYKKET</sequence>
<proteinExistence type="predicted"/>
<name>A0AAI9HXE5_MORMO</name>
<dbReference type="EMBL" id="ABKJEP030000190">
    <property type="protein sequence ID" value="EMO9458797.1"/>
    <property type="molecule type" value="Genomic_DNA"/>
</dbReference>